<evidence type="ECO:0000256" key="5">
    <source>
        <dbReference type="HAMAP-Rule" id="MF_00658"/>
    </source>
</evidence>
<dbReference type="AlphaFoldDB" id="A0AAE2S9D8"/>
<comment type="caution">
    <text evidence="6">The sequence shown here is derived from an EMBL/GenBank/DDBJ whole genome shotgun (WGS) entry which is preliminary data.</text>
</comment>
<gene>
    <name evidence="5" type="primary">rlmH</name>
    <name evidence="6" type="ORF">JIN83_00525</name>
</gene>
<dbReference type="SUPFAM" id="SSF75217">
    <property type="entry name" value="alpha/beta knot"/>
    <property type="match status" value="1"/>
</dbReference>
<organism evidence="6 7">
    <name type="scientific">Oceaniferula flava</name>
    <dbReference type="NCBI Taxonomy" id="2800421"/>
    <lineage>
        <taxon>Bacteria</taxon>
        <taxon>Pseudomonadati</taxon>
        <taxon>Verrucomicrobiota</taxon>
        <taxon>Verrucomicrobiia</taxon>
        <taxon>Verrucomicrobiales</taxon>
        <taxon>Verrucomicrobiaceae</taxon>
        <taxon>Oceaniferula</taxon>
    </lineage>
</organism>
<dbReference type="PANTHER" id="PTHR33603">
    <property type="entry name" value="METHYLTRANSFERASE"/>
    <property type="match status" value="1"/>
</dbReference>
<dbReference type="Proteomes" id="UP000634206">
    <property type="component" value="Unassembled WGS sequence"/>
</dbReference>
<keyword evidence="5" id="KW-0963">Cytoplasm</keyword>
<dbReference type="GO" id="GO:0070038">
    <property type="term" value="F:rRNA (pseudouridine-N3-)-methyltransferase activity"/>
    <property type="evidence" value="ECO:0007669"/>
    <property type="project" value="UniProtKB-UniRule"/>
</dbReference>
<dbReference type="Gene3D" id="3.40.1280.10">
    <property type="match status" value="1"/>
</dbReference>
<dbReference type="InterPro" id="IPR003742">
    <property type="entry name" value="RlmH-like"/>
</dbReference>
<sequence length="145" mass="16403">MKHQIIVAGKPALAYAKTGTAEYLKRLKRYGSYDLKHIKDGSSEDVSQRLLEGSEGTLRIVMDERGESLNTAQLTKKINAWEMRGVKRASYLIGASDGHTEELRQQADLVWALSPLTLQHELALVVLLEQLYRIATIQRGEPYHR</sequence>
<comment type="subunit">
    <text evidence="5">Homodimer.</text>
</comment>
<comment type="similarity">
    <text evidence="4 5">Belongs to the RNA methyltransferase RlmH family.</text>
</comment>
<comment type="catalytic activity">
    <reaction evidence="5">
        <text>pseudouridine(1915) in 23S rRNA + S-adenosyl-L-methionine = N(3)-methylpseudouridine(1915) in 23S rRNA + S-adenosyl-L-homocysteine + H(+)</text>
        <dbReference type="Rhea" id="RHEA:42752"/>
        <dbReference type="Rhea" id="RHEA-COMP:10221"/>
        <dbReference type="Rhea" id="RHEA-COMP:10222"/>
        <dbReference type="ChEBI" id="CHEBI:15378"/>
        <dbReference type="ChEBI" id="CHEBI:57856"/>
        <dbReference type="ChEBI" id="CHEBI:59789"/>
        <dbReference type="ChEBI" id="CHEBI:65314"/>
        <dbReference type="ChEBI" id="CHEBI:74486"/>
        <dbReference type="EC" id="2.1.1.177"/>
    </reaction>
</comment>
<dbReference type="HAMAP" id="MF_00658">
    <property type="entry name" value="23SrRNA_methyltr_H"/>
    <property type="match status" value="1"/>
</dbReference>
<comment type="function">
    <text evidence="5">Specifically methylates the pseudouridine at position 1915 (m3Psi1915) in 23S rRNA.</text>
</comment>
<dbReference type="EC" id="2.1.1.177" evidence="5"/>
<dbReference type="GO" id="GO:0005737">
    <property type="term" value="C:cytoplasm"/>
    <property type="evidence" value="ECO:0007669"/>
    <property type="project" value="UniProtKB-SubCell"/>
</dbReference>
<dbReference type="EMBL" id="JAENIG010000001">
    <property type="protein sequence ID" value="MBK1853433.1"/>
    <property type="molecule type" value="Genomic_DNA"/>
</dbReference>
<evidence type="ECO:0000313" key="7">
    <source>
        <dbReference type="Proteomes" id="UP000634206"/>
    </source>
</evidence>
<dbReference type="PANTHER" id="PTHR33603:SF1">
    <property type="entry name" value="RIBOSOMAL RNA LARGE SUBUNIT METHYLTRANSFERASE H"/>
    <property type="match status" value="1"/>
</dbReference>
<evidence type="ECO:0000256" key="2">
    <source>
        <dbReference type="ARBA" id="ARBA00022679"/>
    </source>
</evidence>
<proteinExistence type="inferred from homology"/>
<keyword evidence="5" id="KW-0698">rRNA processing</keyword>
<evidence type="ECO:0000256" key="4">
    <source>
        <dbReference type="ARBA" id="ARBA00038303"/>
    </source>
</evidence>
<dbReference type="InterPro" id="IPR029028">
    <property type="entry name" value="Alpha/beta_knot_MTases"/>
</dbReference>
<dbReference type="RefSeq" id="WP_309488031.1">
    <property type="nucleotide sequence ID" value="NZ_JAENIG010000001.1"/>
</dbReference>
<dbReference type="CDD" id="cd18081">
    <property type="entry name" value="RlmH-like"/>
    <property type="match status" value="1"/>
</dbReference>
<keyword evidence="2 5" id="KW-0808">Transferase</keyword>
<feature type="binding site" evidence="5">
    <location>
        <begin position="113"/>
        <end position="118"/>
    </location>
    <ligand>
        <name>S-adenosyl-L-methionine</name>
        <dbReference type="ChEBI" id="CHEBI:59789"/>
    </ligand>
</feature>
<feature type="binding site" evidence="5">
    <location>
        <position position="94"/>
    </location>
    <ligand>
        <name>S-adenosyl-L-methionine</name>
        <dbReference type="ChEBI" id="CHEBI:59789"/>
    </ligand>
</feature>
<comment type="subcellular location">
    <subcellularLocation>
        <location evidence="5">Cytoplasm</location>
    </subcellularLocation>
</comment>
<dbReference type="Pfam" id="PF02590">
    <property type="entry name" value="SPOUT_MTase"/>
    <property type="match status" value="1"/>
</dbReference>
<protein>
    <recommendedName>
        <fullName evidence="5">Ribosomal RNA large subunit methyltransferase H</fullName>
        <ecNumber evidence="5">2.1.1.177</ecNumber>
    </recommendedName>
    <alternativeName>
        <fullName evidence="5">23S rRNA (pseudouridine1915-N3)-methyltransferase</fullName>
    </alternativeName>
    <alternativeName>
        <fullName evidence="5">23S rRNA m3Psi1915 methyltransferase</fullName>
    </alternativeName>
    <alternativeName>
        <fullName evidence="5">rRNA (pseudouridine-N3-)-methyltransferase RlmH</fullName>
    </alternativeName>
</protein>
<name>A0AAE2S9D8_9BACT</name>
<evidence type="ECO:0000313" key="6">
    <source>
        <dbReference type="EMBL" id="MBK1853433.1"/>
    </source>
</evidence>
<evidence type="ECO:0000256" key="1">
    <source>
        <dbReference type="ARBA" id="ARBA00022603"/>
    </source>
</evidence>
<reference evidence="6" key="1">
    <citation type="submission" date="2021-01" db="EMBL/GenBank/DDBJ databases">
        <title>Modified the classification status of verrucomicrobia.</title>
        <authorList>
            <person name="Feng X."/>
        </authorList>
    </citation>
    <scope>NUCLEOTIDE SEQUENCE</scope>
    <source>
        <strain evidence="6">5K15</strain>
    </source>
</reference>
<dbReference type="PIRSF" id="PIRSF004505">
    <property type="entry name" value="MT_bac"/>
    <property type="match status" value="1"/>
</dbReference>
<comment type="caution">
    <text evidence="5">Lacks conserved residue(s) required for the propagation of feature annotation.</text>
</comment>
<accession>A0AAE2S9D8</accession>
<keyword evidence="1 5" id="KW-0489">Methyltransferase</keyword>
<evidence type="ECO:0000256" key="3">
    <source>
        <dbReference type="ARBA" id="ARBA00022691"/>
    </source>
</evidence>
<keyword evidence="7" id="KW-1185">Reference proteome</keyword>
<keyword evidence="3 5" id="KW-0949">S-adenosyl-L-methionine</keyword>
<dbReference type="InterPro" id="IPR029026">
    <property type="entry name" value="tRNA_m1G_MTases_N"/>
</dbReference>